<dbReference type="InterPro" id="IPR029044">
    <property type="entry name" value="Nucleotide-diphossugar_trans"/>
</dbReference>
<protein>
    <submittedName>
        <fullName evidence="4">Glycosyltransferase family 2 protein</fullName>
    </submittedName>
</protein>
<evidence type="ECO:0000313" key="4">
    <source>
        <dbReference type="EMBL" id="TPW34195.1"/>
    </source>
</evidence>
<dbReference type="CDD" id="cd00761">
    <property type="entry name" value="Glyco_tranf_GTA_type"/>
    <property type="match status" value="1"/>
</dbReference>
<dbReference type="PANTHER" id="PTHR21461">
    <property type="entry name" value="GLYCOSYLTRANSFERASE FAMILY 92 PROTEIN"/>
    <property type="match status" value="1"/>
</dbReference>
<dbReference type="SUPFAM" id="SSF53448">
    <property type="entry name" value="Nucleotide-diphospho-sugar transferases"/>
    <property type="match status" value="1"/>
</dbReference>
<gene>
    <name evidence="4" type="ORF">E3202_06685</name>
</gene>
<comment type="caution">
    <text evidence="4">The sequence shown here is derived from an EMBL/GenBank/DDBJ whole genome shotgun (WGS) entry which is preliminary data.</text>
</comment>
<evidence type="ECO:0000256" key="1">
    <source>
        <dbReference type="ARBA" id="ARBA00004167"/>
    </source>
</evidence>
<dbReference type="GO" id="GO:0016757">
    <property type="term" value="F:glycosyltransferase activity"/>
    <property type="evidence" value="ECO:0007669"/>
    <property type="project" value="TreeGrafter"/>
</dbReference>
<reference evidence="4 5" key="1">
    <citation type="submission" date="2019-03" db="EMBL/GenBank/DDBJ databases">
        <title>The complete genome sequence of Neokomagataea sp. Jb2 NBRC113641.</title>
        <authorList>
            <person name="Chua K.-O."/>
            <person name="Chan K.-G."/>
            <person name="See-Too W.-S."/>
        </authorList>
    </citation>
    <scope>NUCLEOTIDE SEQUENCE [LARGE SCALE GENOMIC DNA]</scope>
    <source>
        <strain evidence="4 5">Jb2</strain>
    </source>
</reference>
<accession>A0A506ULK1</accession>
<organism evidence="4 5">
    <name type="scientific">Oecophyllibacter saccharovorans</name>
    <dbReference type="NCBI Taxonomy" id="2558360"/>
    <lineage>
        <taxon>Bacteria</taxon>
        <taxon>Pseudomonadati</taxon>
        <taxon>Pseudomonadota</taxon>
        <taxon>Alphaproteobacteria</taxon>
        <taxon>Acetobacterales</taxon>
        <taxon>Acetobacteraceae</taxon>
        <taxon>Oecophyllibacter</taxon>
    </lineage>
</organism>
<keyword evidence="2" id="KW-0812">Transmembrane</keyword>
<keyword evidence="4" id="KW-0808">Transferase</keyword>
<evidence type="ECO:0000313" key="5">
    <source>
        <dbReference type="Proteomes" id="UP000315037"/>
    </source>
</evidence>
<keyword evidence="5" id="KW-1185">Reference proteome</keyword>
<dbReference type="PANTHER" id="PTHR21461:SF69">
    <property type="entry name" value="GLYCOSYLTRANSFERASE FAMILY 92 PROTEIN"/>
    <property type="match status" value="1"/>
</dbReference>
<dbReference type="EMBL" id="SORZ01000002">
    <property type="protein sequence ID" value="TPW34195.1"/>
    <property type="molecule type" value="Genomic_DNA"/>
</dbReference>
<comment type="subcellular location">
    <subcellularLocation>
        <location evidence="1">Membrane</location>
        <topology evidence="1">Single-pass membrane protein</topology>
    </subcellularLocation>
</comment>
<evidence type="ECO:0000256" key="3">
    <source>
        <dbReference type="ARBA" id="ARBA00022989"/>
    </source>
</evidence>
<dbReference type="Pfam" id="PF13704">
    <property type="entry name" value="Glyco_tranf_2_4"/>
    <property type="match status" value="1"/>
</dbReference>
<proteinExistence type="predicted"/>
<dbReference type="Gene3D" id="3.90.550.10">
    <property type="entry name" value="Spore Coat Polysaccharide Biosynthesis Protein SpsA, Chain A"/>
    <property type="match status" value="1"/>
</dbReference>
<dbReference type="GO" id="GO:0016020">
    <property type="term" value="C:membrane"/>
    <property type="evidence" value="ECO:0007669"/>
    <property type="project" value="UniProtKB-SubCell"/>
</dbReference>
<evidence type="ECO:0000256" key="2">
    <source>
        <dbReference type="ARBA" id="ARBA00022692"/>
    </source>
</evidence>
<keyword evidence="3" id="KW-1133">Transmembrane helix</keyword>
<keyword evidence="3" id="KW-0472">Membrane</keyword>
<sequence>MPGRDPVKTALVGIIRNEADDLLPWMGWHARLGVDTFVLFDDGSTDGTMDLLQAAAALHDVRIYRLPWSDGPVDGRQQHAYQTALHLLQGQCDWVGFLDSDEYLDLHRHSNLQAFLGDFSEEVGGVAISWCLQGSNQLVLRPVQPAFHAFTRHSRPEEPINRHVKSFVRPDCWDGGWINPHIFPLKKGHYVTPGQQQVNWERPGIQQALPDWGTARVRHYQVRSLEQFTERARRRANLQLRLPDFLAGDRNELEDRRPCAALGPVQAWMREVIFQGAAEALLPLPVAEPEAWQPPAPQLPFSLTRIVAWNGHGVGVQQDGLVQLLADTPVETKPETPGSAAAQALPQLYGLRMEFAPEHVFLLACTPQGLLNDFTFLEDRRLNGVLPYRVRPGNQQNSVALQQLQPQHFLSAPPGEALVADRLQVQLWENFTLDATPRFKEGNAWQSLPFIRFLQEGLRLPPTLAGLGALMRKDRHLALRLLPVFHARLSPEEQSALQEMLGPFRPYFFTDSPEAVKQPFR</sequence>
<dbReference type="AlphaFoldDB" id="A0A506ULK1"/>
<name>A0A506ULK1_9PROT</name>
<dbReference type="Proteomes" id="UP000315037">
    <property type="component" value="Unassembled WGS sequence"/>
</dbReference>
<dbReference type="GO" id="GO:0005737">
    <property type="term" value="C:cytoplasm"/>
    <property type="evidence" value="ECO:0007669"/>
    <property type="project" value="TreeGrafter"/>
</dbReference>